<reference evidence="1 2" key="1">
    <citation type="submission" date="2020-06" db="EMBL/GenBank/DDBJ databases">
        <title>Interaction of electrochemicaly active bacteria, Geobacter bremensis R4 on different carbon anode.</title>
        <authorList>
            <person name="Meng L."/>
            <person name="Yoshida N."/>
        </authorList>
    </citation>
    <scope>NUCLEOTIDE SEQUENCE [LARGE SCALE GENOMIC DNA]</scope>
    <source>
        <strain evidence="1 2">R4</strain>
    </source>
</reference>
<dbReference type="SUPFAM" id="SSF48695">
    <property type="entry name" value="Multiheme cytochromes"/>
    <property type="match status" value="1"/>
</dbReference>
<dbReference type="KEGG" id="gbn:GEOBRER4_19030"/>
<proteinExistence type="predicted"/>
<dbReference type="EMBL" id="AP023213">
    <property type="protein sequence ID" value="BCG47153.1"/>
    <property type="molecule type" value="Genomic_DNA"/>
</dbReference>
<dbReference type="InterPro" id="IPR024673">
    <property type="entry name" value="Octahem_Cyt_c"/>
</dbReference>
<protein>
    <submittedName>
        <fullName evidence="1">Octaheme tetrathionate reductase</fullName>
    </submittedName>
</protein>
<gene>
    <name evidence="1" type="ORF">GEOBRER4_n1976</name>
</gene>
<keyword evidence="2" id="KW-1185">Reference proteome</keyword>
<organism evidence="1 2">
    <name type="scientific">Citrifermentans bremense</name>
    <dbReference type="NCBI Taxonomy" id="60035"/>
    <lineage>
        <taxon>Bacteria</taxon>
        <taxon>Pseudomonadati</taxon>
        <taxon>Thermodesulfobacteriota</taxon>
        <taxon>Desulfuromonadia</taxon>
        <taxon>Geobacterales</taxon>
        <taxon>Geobacteraceae</taxon>
        <taxon>Citrifermentans</taxon>
    </lineage>
</organism>
<evidence type="ECO:0000313" key="2">
    <source>
        <dbReference type="Proteomes" id="UP000515472"/>
    </source>
</evidence>
<name>A0A6S6M023_9BACT</name>
<dbReference type="AlphaFoldDB" id="A0A6S6M023"/>
<dbReference type="Proteomes" id="UP000515472">
    <property type="component" value="Chromosome"/>
</dbReference>
<accession>A0A6S6M023</accession>
<sequence>MLKAKQPYDVENNTLAVVNFYGPSTSESAYWVNFDWNKAIEAGMKAAGQPYSGKYGWVDTTMVWSLNHMVAPKEQALRCIDCHEKGRIKWNELGYHKDLRLGRY</sequence>
<evidence type="ECO:0000313" key="1">
    <source>
        <dbReference type="EMBL" id="BCG47153.1"/>
    </source>
</evidence>
<dbReference type="InterPro" id="IPR036280">
    <property type="entry name" value="Multihaem_cyt_sf"/>
</dbReference>
<dbReference type="Pfam" id="PF11783">
    <property type="entry name" value="Cytochrome_cB"/>
    <property type="match status" value="1"/>
</dbReference>